<dbReference type="SMART" id="SM00192">
    <property type="entry name" value="LDLa"/>
    <property type="match status" value="5"/>
</dbReference>
<protein>
    <recommendedName>
        <fullName evidence="4">EGF-like domain-containing protein</fullName>
    </recommendedName>
</protein>
<dbReference type="EMBL" id="CAJNOH010000421">
    <property type="protein sequence ID" value="CAF1034680.1"/>
    <property type="molecule type" value="Genomic_DNA"/>
</dbReference>
<dbReference type="PANTHER" id="PTHR10742:SF342">
    <property type="entry name" value="AMINE OXIDASE"/>
    <property type="match status" value="1"/>
</dbReference>
<dbReference type="SUPFAM" id="SSF54373">
    <property type="entry name" value="FAD-linked reductases, C-terminal domain"/>
    <property type="match status" value="1"/>
</dbReference>
<dbReference type="InterPro" id="IPR023415">
    <property type="entry name" value="LDLR_class-A_CS"/>
</dbReference>
<evidence type="ECO:0000256" key="3">
    <source>
        <dbReference type="PROSITE-ProRule" id="PRU00124"/>
    </source>
</evidence>
<dbReference type="InterPro" id="IPR002172">
    <property type="entry name" value="LDrepeatLR_classA_rpt"/>
</dbReference>
<proteinExistence type="predicted"/>
<reference evidence="5" key="1">
    <citation type="submission" date="2021-02" db="EMBL/GenBank/DDBJ databases">
        <authorList>
            <person name="Nowell W R."/>
        </authorList>
    </citation>
    <scope>NUCLEOTIDE SEQUENCE</scope>
</reference>
<dbReference type="Gene3D" id="4.10.400.10">
    <property type="entry name" value="Low-density Lipoprotein Receptor"/>
    <property type="match status" value="2"/>
</dbReference>
<dbReference type="Pfam" id="PF00057">
    <property type="entry name" value="Ldl_recept_a"/>
    <property type="match status" value="1"/>
</dbReference>
<dbReference type="GO" id="GO:0009063">
    <property type="term" value="P:amino acid catabolic process"/>
    <property type="evidence" value="ECO:0007669"/>
    <property type="project" value="TreeGrafter"/>
</dbReference>
<sequence>MVFTCPNTSDCVSLRRVNDGYADCLYAEDEKNSAYAMIEPFRYRCQTGSSPVQYVSFQQLGNGVNECADGSDEISSELSWSSLDCRIDDNYACWVFRGDGIIENRIKDVRLPFHLYCDTVWDTMDGRDERDCSKWVCARGTYQCNRTSQCIKRTYLCDGEFDCDDGEDELNCPRRSQEGPLEFVCNKSNEHFCITSQYLQDRILNRPCISYTNTGDGKIDCLGGQDERNVFSCSDHTMLGNRFLCDNQTKCLNYTTLCNGVFDCLDRTDEYICFCQYEQCIKEQLACSDTNSCENGRCNAKSNCSCSNETPWFWCSNTRTASMIYRLSKRRRPSNYETFCYSHLSTQLTTSTTKTSLITLGNRKSIKSRPHGVCNRGFYLTDESRKAYYCFCPPSFYGTRCQFNSRRITARVRFDRRHRFDLPLVIHVLVLLVYNNQTIHDHQVFVDIDKDFPSKHTIYLQYPRPKPQGIYSVRFEAYHSTNILTAWEYPISPFSFLPVFRLAKILRFPDRSLPWSCSYNHCQNNGTCYNSNNGQNLCLCQRGWRGIFCEKRINDIKCAFHSLARDRNGMVYVWQRWCLFLFIIPCMWSIASRDLCSHSSSSNKHFSKEFFTCNNEQEKQSKFLNEHSWQQLQTSIYGLPKCLQELNQCRNIAIIGAGAAGLYCGILLAEAGHTVTTFEASNRTGGRILTYRDPKNRLKYMAEMGAMRFPLDAHPYLNNLIRNRYKLSITETSSYDEHTYVYINGILVTRKQANENPDIFQFNTSQNERGKSPDQLLSEAVKPILQTWLEEGWLSIRNRWDSYSIESYLIQMNLSRAAIDYIAVSTNRESTMDTGLLQFMRSKVSIIDGTKFYRIREGNDKLIQSMVNECQMMESKQCSIIYSTPINKVQLLASDKISVMSKDGVDRIFDEVVVATSAPVTQFIDFQPRTHFIQKYLTLRQTNYICSSKILLTFNTSWWYIDENISEGASRTDLPIRTIFYPSTNMNQTDGGIIITAYTFAQDSIIWQSLSDVDAIEQALKQIMQIHRNSSSSIRNSFQGGVVKHWCQDTYVGGGFLYLNPFQETKTLDKLQASISNVHFIGEHTSFFNGWIEGALSSAVRAALSISTGIEITYDVVIIGGDPVGLMTAIFLSLKQPTLRIAIIEKETILNNSNSNSGSFKQQQFSQMHNEQYLVELANMSFTLWRQFEQMANMSFGSILNTDDGYLLVGDFNTNQSTIVDDFKLIKQICENLRMGCEYLNNTQLKMRYPTFSFPLQYQGIFHHQSGFINMNTLTIALLRIISQKRNIIIRQQEEFLSLKLNNQTEITTNRGILYASRKVLIVPGPYTKNISHLFNFHLDITLWELPIYYFRLLPNATRFPTWLTWNSKDRQSIFFGFPSMLTSSGYIAVLPRFIRNLSKPLFYPSQRTNTADNFLTQKVLEWVSLHMATQVNVSDYYVNEQTYLTTFLPDNGILLDYISQTHRRVLIQTAGWNMKFVPIWSDILSDMILFDEAMNTSSKYAKYMKYFSLTRLNRIIENTTTTASNSSNLGFKTVSNYFLTFTLSFYISILRMI</sequence>
<dbReference type="PROSITE" id="PS01186">
    <property type="entry name" value="EGF_2"/>
    <property type="match status" value="1"/>
</dbReference>
<dbReference type="Gene3D" id="3.90.660.10">
    <property type="match status" value="1"/>
</dbReference>
<dbReference type="PRINTS" id="PR00261">
    <property type="entry name" value="LDLRECEPTOR"/>
</dbReference>
<evidence type="ECO:0000313" key="6">
    <source>
        <dbReference type="Proteomes" id="UP000663854"/>
    </source>
</evidence>
<evidence type="ECO:0000313" key="5">
    <source>
        <dbReference type="EMBL" id="CAF1034680.1"/>
    </source>
</evidence>
<evidence type="ECO:0000256" key="1">
    <source>
        <dbReference type="ARBA" id="ARBA00023157"/>
    </source>
</evidence>
<dbReference type="SUPFAM" id="SSF51905">
    <property type="entry name" value="FAD/NAD(P)-binding domain"/>
    <property type="match status" value="2"/>
</dbReference>
<dbReference type="PROSITE" id="PS01209">
    <property type="entry name" value="LDLRA_1"/>
    <property type="match status" value="1"/>
</dbReference>
<dbReference type="PANTHER" id="PTHR10742">
    <property type="entry name" value="FLAVIN MONOAMINE OXIDASE"/>
    <property type="match status" value="1"/>
</dbReference>
<dbReference type="InterPro" id="IPR036188">
    <property type="entry name" value="FAD/NAD-bd_sf"/>
</dbReference>
<dbReference type="Pfam" id="PF01266">
    <property type="entry name" value="DAO"/>
    <property type="match status" value="1"/>
</dbReference>
<feature type="disulfide bond" evidence="3">
    <location>
        <begin position="157"/>
        <end position="172"/>
    </location>
</feature>
<accession>A0A814JE59</accession>
<dbReference type="Proteomes" id="UP000663854">
    <property type="component" value="Unassembled WGS sequence"/>
</dbReference>
<feature type="disulfide bond" evidence="2">
    <location>
        <begin position="540"/>
        <end position="549"/>
    </location>
</feature>
<dbReference type="SUPFAM" id="SSF57424">
    <property type="entry name" value="LDL receptor-like module"/>
    <property type="match status" value="2"/>
</dbReference>
<dbReference type="InterPro" id="IPR002937">
    <property type="entry name" value="Amino_oxidase"/>
</dbReference>
<keyword evidence="1 2" id="KW-1015">Disulfide bond</keyword>
<comment type="caution">
    <text evidence="5">The sequence shown here is derived from an EMBL/GenBank/DDBJ whole genome shotgun (WGS) entry which is preliminary data.</text>
</comment>
<name>A0A814JE59_9BILA</name>
<feature type="disulfide bond" evidence="3">
    <location>
        <begin position="258"/>
        <end position="273"/>
    </location>
</feature>
<dbReference type="Gene3D" id="1.10.405.10">
    <property type="entry name" value="Guanine Nucleotide Dissociation Inhibitor, domain 1"/>
    <property type="match status" value="1"/>
</dbReference>
<evidence type="ECO:0000256" key="2">
    <source>
        <dbReference type="PROSITE-ProRule" id="PRU00076"/>
    </source>
</evidence>
<evidence type="ECO:0000259" key="4">
    <source>
        <dbReference type="PROSITE" id="PS50026"/>
    </source>
</evidence>
<dbReference type="PROSITE" id="PS50026">
    <property type="entry name" value="EGF_3"/>
    <property type="match status" value="1"/>
</dbReference>
<dbReference type="InterPro" id="IPR050281">
    <property type="entry name" value="Flavin_monoamine_oxidase"/>
</dbReference>
<dbReference type="InterPro" id="IPR036055">
    <property type="entry name" value="LDL_receptor-like_sf"/>
</dbReference>
<dbReference type="SMART" id="SM00181">
    <property type="entry name" value="EGF"/>
    <property type="match status" value="2"/>
</dbReference>
<dbReference type="Gene3D" id="3.50.50.60">
    <property type="entry name" value="FAD/NAD(P)-binding domain"/>
    <property type="match status" value="2"/>
</dbReference>
<keyword evidence="2" id="KW-0245">EGF-like domain</keyword>
<dbReference type="SUPFAM" id="SSF57196">
    <property type="entry name" value="EGF/Laminin"/>
    <property type="match status" value="1"/>
</dbReference>
<dbReference type="Pfam" id="PF01593">
    <property type="entry name" value="Amino_oxidase"/>
    <property type="match status" value="1"/>
</dbReference>
<dbReference type="GO" id="GO:0001716">
    <property type="term" value="F:L-amino-acid oxidase activity"/>
    <property type="evidence" value="ECO:0007669"/>
    <property type="project" value="TreeGrafter"/>
</dbReference>
<dbReference type="InterPro" id="IPR006076">
    <property type="entry name" value="FAD-dep_OxRdtase"/>
</dbReference>
<dbReference type="Gene3D" id="3.30.9.10">
    <property type="entry name" value="D-Amino Acid Oxidase, subunit A, domain 2"/>
    <property type="match status" value="1"/>
</dbReference>
<feature type="domain" description="EGF-like" evidence="4">
    <location>
        <begin position="513"/>
        <end position="550"/>
    </location>
</feature>
<dbReference type="CDD" id="cd00112">
    <property type="entry name" value="LDLa"/>
    <property type="match status" value="2"/>
</dbReference>
<dbReference type="CDD" id="cd00054">
    <property type="entry name" value="EGF_CA"/>
    <property type="match status" value="1"/>
</dbReference>
<dbReference type="Gene3D" id="2.10.25.10">
    <property type="entry name" value="Laminin"/>
    <property type="match status" value="1"/>
</dbReference>
<dbReference type="InterPro" id="IPR000742">
    <property type="entry name" value="EGF"/>
</dbReference>
<dbReference type="Gene3D" id="1.10.10.1620">
    <property type="match status" value="1"/>
</dbReference>
<gene>
    <name evidence="5" type="ORF">PYM288_LOCUS16327</name>
</gene>
<dbReference type="PROSITE" id="PS00022">
    <property type="entry name" value="EGF_1"/>
    <property type="match status" value="2"/>
</dbReference>
<dbReference type="PROSITE" id="PS50068">
    <property type="entry name" value="LDLRA_2"/>
    <property type="match status" value="2"/>
</dbReference>
<comment type="caution">
    <text evidence="2">Lacks conserved residue(s) required for the propagation of feature annotation.</text>
</comment>
<organism evidence="5 6">
    <name type="scientific">Rotaria sordida</name>
    <dbReference type="NCBI Taxonomy" id="392033"/>
    <lineage>
        <taxon>Eukaryota</taxon>
        <taxon>Metazoa</taxon>
        <taxon>Spiralia</taxon>
        <taxon>Gnathifera</taxon>
        <taxon>Rotifera</taxon>
        <taxon>Eurotatoria</taxon>
        <taxon>Bdelloidea</taxon>
        <taxon>Philodinida</taxon>
        <taxon>Philodinidae</taxon>
        <taxon>Rotaria</taxon>
    </lineage>
</organism>